<dbReference type="InterPro" id="IPR051241">
    <property type="entry name" value="DZIP_RILPL"/>
</dbReference>
<dbReference type="InterPro" id="IPR032714">
    <property type="entry name" value="DZIP1_N"/>
</dbReference>
<keyword evidence="9" id="KW-0206">Cytoskeleton</keyword>
<keyword evidence="7" id="KW-0862">Zinc</keyword>
<keyword evidence="10" id="KW-0966">Cell projection</keyword>
<evidence type="ECO:0000256" key="6">
    <source>
        <dbReference type="ARBA" id="ARBA00022771"/>
    </source>
</evidence>
<dbReference type="PANTHER" id="PTHR21502:SF3">
    <property type="entry name" value="CILIUM ASSEMBLY PROTEIN DZIP1L"/>
    <property type="match status" value="1"/>
</dbReference>
<dbReference type="GO" id="GO:0005814">
    <property type="term" value="C:centriole"/>
    <property type="evidence" value="ECO:0007669"/>
    <property type="project" value="UniProtKB-SubCell"/>
</dbReference>
<organism evidence="14 15">
    <name type="scientific">Tribonema minus</name>
    <dbReference type="NCBI Taxonomy" id="303371"/>
    <lineage>
        <taxon>Eukaryota</taxon>
        <taxon>Sar</taxon>
        <taxon>Stramenopiles</taxon>
        <taxon>Ochrophyta</taxon>
        <taxon>PX clade</taxon>
        <taxon>Xanthophyceae</taxon>
        <taxon>Tribonematales</taxon>
        <taxon>Tribonemataceae</taxon>
        <taxon>Tribonema</taxon>
    </lineage>
</organism>
<dbReference type="Gene3D" id="3.30.160.60">
    <property type="entry name" value="Classic Zinc Finger"/>
    <property type="match status" value="1"/>
</dbReference>
<sequence>MPAFHFRQRSGAMNWSKLAKVDVDEVVQEVDLAALQSILDDCTFSKVVPDGNIDNFVKLARLSQLLLEYMLHVQSYQDLRLLSASQELATQKKRIATVQKSLAASQKQNKALRREVLRYQTIMSTCQGLLRQYGIDASSLFLQLNTSVAGDGTQQPPPVPPPPPAAPVSATGAPDAAIAHTCAECGKVFATSEYLDKHMARRHPQEKAPEAPPPPAAPPAPVEPTPPEAEDSSIAEGAMRLAELVAKRKAELVSALPRAAAA</sequence>
<keyword evidence="8" id="KW-0175">Coiled coil</keyword>
<protein>
    <submittedName>
        <fullName evidence="14">C2H2 zinc finger protein</fullName>
    </submittedName>
</protein>
<evidence type="ECO:0000256" key="1">
    <source>
        <dbReference type="ARBA" id="ARBA00004114"/>
    </source>
</evidence>
<dbReference type="OrthoDB" id="515971at2759"/>
<keyword evidence="9" id="KW-0963">Cytoplasm</keyword>
<evidence type="ECO:0000256" key="7">
    <source>
        <dbReference type="ARBA" id="ARBA00022833"/>
    </source>
</evidence>
<feature type="region of interest" description="Disordered" evidence="12">
    <location>
        <begin position="148"/>
        <end position="172"/>
    </location>
</feature>
<dbReference type="EMBL" id="JAFCMP010000057">
    <property type="protein sequence ID" value="KAG5189068.1"/>
    <property type="molecule type" value="Genomic_DNA"/>
</dbReference>
<keyword evidence="15" id="KW-1185">Reference proteome</keyword>
<comment type="similarity">
    <text evidence="3">Belongs to the DZIP C2H2-type zinc-finger protein family.</text>
</comment>
<name>A0A836CKW3_9STRA</name>
<evidence type="ECO:0000256" key="11">
    <source>
        <dbReference type="PROSITE-ProRule" id="PRU00042"/>
    </source>
</evidence>
<evidence type="ECO:0000256" key="3">
    <source>
        <dbReference type="ARBA" id="ARBA00009131"/>
    </source>
</evidence>
<comment type="subcellular location">
    <subcellularLocation>
        <location evidence="2">Cytoplasm</location>
        <location evidence="2">Cytoskeleton</location>
        <location evidence="2">Cilium basal body</location>
    </subcellularLocation>
    <subcellularLocation>
        <location evidence="1">Cytoplasm</location>
        <location evidence="1">Cytoskeleton</location>
        <location evidence="1">Microtubule organizing center</location>
        <location evidence="1">Centrosome</location>
        <location evidence="1">Centriole</location>
    </subcellularLocation>
</comment>
<keyword evidence="5" id="KW-0677">Repeat</keyword>
<dbReference type="InterPro" id="IPR013087">
    <property type="entry name" value="Znf_C2H2_type"/>
</dbReference>
<dbReference type="PROSITE" id="PS50157">
    <property type="entry name" value="ZINC_FINGER_C2H2_2"/>
    <property type="match status" value="1"/>
</dbReference>
<feature type="compositionally biased region" description="Basic and acidic residues" evidence="12">
    <location>
        <begin position="199"/>
        <end position="209"/>
    </location>
</feature>
<proteinExistence type="inferred from homology"/>
<accession>A0A836CKW3</accession>
<gene>
    <name evidence="14" type="ORF">JKP88DRAFT_161053</name>
</gene>
<evidence type="ECO:0000256" key="4">
    <source>
        <dbReference type="ARBA" id="ARBA00022723"/>
    </source>
</evidence>
<dbReference type="PROSITE" id="PS00028">
    <property type="entry name" value="ZINC_FINGER_C2H2_1"/>
    <property type="match status" value="1"/>
</dbReference>
<evidence type="ECO:0000256" key="2">
    <source>
        <dbReference type="ARBA" id="ARBA00004120"/>
    </source>
</evidence>
<feature type="compositionally biased region" description="Pro residues" evidence="12">
    <location>
        <begin position="155"/>
        <end position="166"/>
    </location>
</feature>
<evidence type="ECO:0000259" key="13">
    <source>
        <dbReference type="PROSITE" id="PS50157"/>
    </source>
</evidence>
<evidence type="ECO:0000256" key="8">
    <source>
        <dbReference type="ARBA" id="ARBA00023054"/>
    </source>
</evidence>
<dbReference type="FunFam" id="3.30.160.60:FF:000100">
    <property type="entry name" value="Zinc finger 45-like"/>
    <property type="match status" value="1"/>
</dbReference>
<dbReference type="PANTHER" id="PTHR21502">
    <property type="entry name" value="ZINC FINGER PROTEIN DZIP1"/>
    <property type="match status" value="1"/>
</dbReference>
<evidence type="ECO:0000256" key="10">
    <source>
        <dbReference type="ARBA" id="ARBA00023273"/>
    </source>
</evidence>
<dbReference type="AlphaFoldDB" id="A0A836CKW3"/>
<keyword evidence="4" id="KW-0479">Metal-binding</keyword>
<reference evidence="14" key="1">
    <citation type="submission" date="2021-02" db="EMBL/GenBank/DDBJ databases">
        <title>First Annotated Genome of the Yellow-green Alga Tribonema minus.</title>
        <authorList>
            <person name="Mahan K.M."/>
        </authorList>
    </citation>
    <scope>NUCLEOTIDE SEQUENCE</scope>
    <source>
        <strain evidence="14">UTEX B ZZ1240</strain>
    </source>
</reference>
<dbReference type="SMART" id="SM00355">
    <property type="entry name" value="ZnF_C2H2"/>
    <property type="match status" value="1"/>
</dbReference>
<evidence type="ECO:0000313" key="14">
    <source>
        <dbReference type="EMBL" id="KAG5189068.1"/>
    </source>
</evidence>
<feature type="compositionally biased region" description="Pro residues" evidence="12">
    <location>
        <begin position="210"/>
        <end position="227"/>
    </location>
</feature>
<dbReference type="Pfam" id="PF13815">
    <property type="entry name" value="Dzip-like_N"/>
    <property type="match status" value="1"/>
</dbReference>
<dbReference type="GO" id="GO:0005737">
    <property type="term" value="C:cytoplasm"/>
    <property type="evidence" value="ECO:0007669"/>
    <property type="project" value="TreeGrafter"/>
</dbReference>
<evidence type="ECO:0000313" key="15">
    <source>
        <dbReference type="Proteomes" id="UP000664859"/>
    </source>
</evidence>
<evidence type="ECO:0000256" key="12">
    <source>
        <dbReference type="SAM" id="MobiDB-lite"/>
    </source>
</evidence>
<dbReference type="GO" id="GO:0008270">
    <property type="term" value="F:zinc ion binding"/>
    <property type="evidence" value="ECO:0007669"/>
    <property type="project" value="UniProtKB-KW"/>
</dbReference>
<comment type="caution">
    <text evidence="14">The sequence shown here is derived from an EMBL/GenBank/DDBJ whole genome shotgun (WGS) entry which is preliminary data.</text>
</comment>
<keyword evidence="6 11" id="KW-0863">Zinc-finger</keyword>
<dbReference type="Proteomes" id="UP000664859">
    <property type="component" value="Unassembled WGS sequence"/>
</dbReference>
<evidence type="ECO:0000256" key="9">
    <source>
        <dbReference type="ARBA" id="ARBA00023212"/>
    </source>
</evidence>
<feature type="domain" description="C2H2-type" evidence="13">
    <location>
        <begin position="180"/>
        <end position="208"/>
    </location>
</feature>
<feature type="region of interest" description="Disordered" evidence="12">
    <location>
        <begin position="199"/>
        <end position="236"/>
    </location>
</feature>
<evidence type="ECO:0000256" key="5">
    <source>
        <dbReference type="ARBA" id="ARBA00022737"/>
    </source>
</evidence>